<feature type="region of interest" description="Disordered" evidence="10">
    <location>
        <begin position="701"/>
        <end position="743"/>
    </location>
</feature>
<comment type="similarity">
    <text evidence="3">Belongs to the PIGS family.</text>
</comment>
<dbReference type="Proteomes" id="UP000650467">
    <property type="component" value="Unassembled WGS sequence"/>
</dbReference>
<keyword evidence="9" id="KW-0325">Glycoprotein</keyword>
<reference evidence="11" key="1">
    <citation type="journal article" date="2020" name="bioRxiv">
        <title>Comparative genomics of Chlamydomonas.</title>
        <authorList>
            <person name="Craig R.J."/>
            <person name="Hasan A.R."/>
            <person name="Ness R.W."/>
            <person name="Keightley P.D."/>
        </authorList>
    </citation>
    <scope>NUCLEOTIDE SEQUENCE</scope>
    <source>
        <strain evidence="11">SAG 7.73</strain>
    </source>
</reference>
<keyword evidence="6" id="KW-0256">Endoplasmic reticulum</keyword>
<feature type="compositionally biased region" description="Polar residues" evidence="10">
    <location>
        <begin position="708"/>
        <end position="718"/>
    </location>
</feature>
<keyword evidence="5" id="KW-0812">Transmembrane</keyword>
<keyword evidence="4" id="KW-0337">GPI-anchor biosynthesis</keyword>
<comment type="subcellular location">
    <subcellularLocation>
        <location evidence="1">Endoplasmic reticulum membrane</location>
        <topology evidence="1">Multi-pass membrane protein</topology>
    </subcellularLocation>
</comment>
<keyword evidence="8" id="KW-0472">Membrane</keyword>
<feature type="region of interest" description="Disordered" evidence="10">
    <location>
        <begin position="245"/>
        <end position="286"/>
    </location>
</feature>
<dbReference type="GO" id="GO:0016255">
    <property type="term" value="P:attachment of GPI anchor to protein"/>
    <property type="evidence" value="ECO:0007669"/>
    <property type="project" value="InterPro"/>
</dbReference>
<keyword evidence="12" id="KW-1185">Reference proteome</keyword>
<evidence type="ECO:0000256" key="1">
    <source>
        <dbReference type="ARBA" id="ARBA00004477"/>
    </source>
</evidence>
<evidence type="ECO:0000256" key="3">
    <source>
        <dbReference type="ARBA" id="ARBA00005316"/>
    </source>
</evidence>
<dbReference type="GO" id="GO:0042765">
    <property type="term" value="C:GPI-anchor transamidase complex"/>
    <property type="evidence" value="ECO:0007669"/>
    <property type="project" value="InterPro"/>
</dbReference>
<dbReference type="GO" id="GO:0006506">
    <property type="term" value="P:GPI anchor biosynthetic process"/>
    <property type="evidence" value="ECO:0007669"/>
    <property type="project" value="UniProtKB-UniPathway"/>
</dbReference>
<feature type="region of interest" description="Disordered" evidence="10">
    <location>
        <begin position="538"/>
        <end position="557"/>
    </location>
</feature>
<dbReference type="Pfam" id="PF10510">
    <property type="entry name" value="PIG-S"/>
    <property type="match status" value="1"/>
</dbReference>
<evidence type="ECO:0000256" key="5">
    <source>
        <dbReference type="ARBA" id="ARBA00022692"/>
    </source>
</evidence>
<evidence type="ECO:0000256" key="8">
    <source>
        <dbReference type="ARBA" id="ARBA00023136"/>
    </source>
</evidence>
<proteinExistence type="inferred from homology"/>
<name>A0A835WBL3_CHLIN</name>
<feature type="compositionally biased region" description="Low complexity" evidence="10">
    <location>
        <begin position="538"/>
        <end position="555"/>
    </location>
</feature>
<feature type="compositionally biased region" description="Low complexity" evidence="10">
    <location>
        <begin position="260"/>
        <end position="281"/>
    </location>
</feature>
<evidence type="ECO:0000256" key="9">
    <source>
        <dbReference type="ARBA" id="ARBA00023180"/>
    </source>
</evidence>
<dbReference type="AlphaFoldDB" id="A0A835WBL3"/>
<gene>
    <name evidence="11" type="ORF">HXX76_001117</name>
</gene>
<organism evidence="11 12">
    <name type="scientific">Chlamydomonas incerta</name>
    <dbReference type="NCBI Taxonomy" id="51695"/>
    <lineage>
        <taxon>Eukaryota</taxon>
        <taxon>Viridiplantae</taxon>
        <taxon>Chlorophyta</taxon>
        <taxon>core chlorophytes</taxon>
        <taxon>Chlorophyceae</taxon>
        <taxon>CS clade</taxon>
        <taxon>Chlamydomonadales</taxon>
        <taxon>Chlamydomonadaceae</taxon>
        <taxon>Chlamydomonas</taxon>
    </lineage>
</organism>
<comment type="pathway">
    <text evidence="2">Glycolipid biosynthesis; glycosylphosphatidylinositol-anchor biosynthesis.</text>
</comment>
<evidence type="ECO:0000313" key="12">
    <source>
        <dbReference type="Proteomes" id="UP000650467"/>
    </source>
</evidence>
<evidence type="ECO:0000256" key="10">
    <source>
        <dbReference type="SAM" id="MobiDB-lite"/>
    </source>
</evidence>
<evidence type="ECO:0000256" key="2">
    <source>
        <dbReference type="ARBA" id="ARBA00004687"/>
    </source>
</evidence>
<feature type="compositionally biased region" description="Basic and acidic residues" evidence="10">
    <location>
        <begin position="728"/>
        <end position="743"/>
    </location>
</feature>
<dbReference type="InterPro" id="IPR019540">
    <property type="entry name" value="PtdIno-glycan_biosynth_class_S"/>
</dbReference>
<keyword evidence="7" id="KW-1133">Transmembrane helix</keyword>
<evidence type="ECO:0000256" key="7">
    <source>
        <dbReference type="ARBA" id="ARBA00022989"/>
    </source>
</evidence>
<dbReference type="PANTHER" id="PTHR21072:SF13">
    <property type="entry name" value="GPI TRANSAMIDASE COMPONENT PIG-S"/>
    <property type="match status" value="1"/>
</dbReference>
<dbReference type="PANTHER" id="PTHR21072">
    <property type="entry name" value="GPI TRANSAMIDASE COMPONENT PIG-S"/>
    <property type="match status" value="1"/>
</dbReference>
<protein>
    <submittedName>
        <fullName evidence="11">Uncharacterized protein</fullName>
    </submittedName>
</protein>
<dbReference type="EMBL" id="JAEHOC010000002">
    <property type="protein sequence ID" value="KAG2444361.1"/>
    <property type="molecule type" value="Genomic_DNA"/>
</dbReference>
<dbReference type="OrthoDB" id="28748at2759"/>
<dbReference type="UniPathway" id="UPA00196"/>
<evidence type="ECO:0000313" key="11">
    <source>
        <dbReference type="EMBL" id="KAG2444361.1"/>
    </source>
</evidence>
<comment type="caution">
    <text evidence="11">The sequence shown here is derived from an EMBL/GenBank/DDBJ whole genome shotgun (WGS) entry which is preliminary data.</text>
</comment>
<accession>A0A835WBL3</accession>
<sequence length="743" mass="77197">MITGGTYTCFKHQELSPYAEAVGQEIVRQLGKTSEQVPLLVRVVHDDKGACSTSSWESDGLMARQRRRDSERAAKQGAKGGASRRRSGSSSSYSEPSHVGCMNLATSQQRLTSVLGAADRALDDLAAKELGGGDRPGQYILFVLPDLWRYGGDLPLGAIGRRRFGVVRYPAMAKPSEPAAVRLAALIAAPAFASHLGEPAGEAALSAAAASDPAVASMLADEALPLPVSPAAQLHLSFSLCNAHPSPHPAPSPHLEAQPAGSSSGNDDASGSDNNDNNDSGSSGGGKGMAARSFAAFSWDFPFFEAQFVAPWKNVLSAAARLTVSSQVLYFTPARVNGSWDAQRAAFTVPHAALPFFTDSAWRLDPGRTGLPASAAGGAAGGGTVPYDLAAVHAGDRPTAIGEVVLPPMPPLHTHGRAMAEAAAAAALPRLLPPRAAASLPPAVLHFVLFAPPPGQRPLVLLGPDGEAAPANSFHVPGWGMLQVLNQVPPPGVMMAGVNTDHMEEFAREALTQLRSLLGLAAARRRLIQHNDLVAANTSSSTSSKAGGSSSSDAAPPVGRIDVLTDLRSGLAPWEADALVRRRTRADVAAAAATLGSLARLLQQVPTLALPPAAGALVRDAVAALWRALAAVEASNYVEASQAAQQARAWAEAAFSDPALSTRQNVPDTHLVGVYLPFCLPAAVPLLQALLHEIRRRRRKPKAAMDAQGTSGVGQTLSGEVEASEGEQLVHTEPDTPVKGSDS</sequence>
<feature type="region of interest" description="Disordered" evidence="10">
    <location>
        <begin position="50"/>
        <end position="99"/>
    </location>
</feature>
<evidence type="ECO:0000256" key="6">
    <source>
        <dbReference type="ARBA" id="ARBA00022824"/>
    </source>
</evidence>
<evidence type="ECO:0000256" key="4">
    <source>
        <dbReference type="ARBA" id="ARBA00022502"/>
    </source>
</evidence>